<dbReference type="SMART" id="SM00434">
    <property type="entry name" value="TOP4c"/>
    <property type="match status" value="1"/>
</dbReference>
<dbReference type="GO" id="GO:0003677">
    <property type="term" value="F:DNA binding"/>
    <property type="evidence" value="ECO:0007669"/>
    <property type="project" value="UniProtKB-UniRule"/>
</dbReference>
<dbReference type="CDD" id="cd00187">
    <property type="entry name" value="TOP4c"/>
    <property type="match status" value="1"/>
</dbReference>
<comment type="miscellaneous">
    <text evidence="9">Few gyrases are as efficient as E.coli at forming negative supercoils. Not all organisms have 2 type II topoisomerases; in organisms with a single type II topoisomerase this enzyme also has to decatenate newly replicated chromosomes.</text>
</comment>
<proteinExistence type="inferred from homology"/>
<evidence type="ECO:0000256" key="6">
    <source>
        <dbReference type="ARBA" id="ARBA00023125"/>
    </source>
</evidence>
<comment type="function">
    <text evidence="9">A type II topoisomerase that negatively supercoils closed circular double-stranded (ds) DNA in an ATP-dependent manner to modulate DNA topology and maintain chromosomes in an underwound state. Negative supercoiling favors strand separation, and DNA replication, transcription, recombination and repair, all of which involve strand separation. Also able to catalyze the interconversion of other topological isomers of dsDNA rings, including catenanes and knotted rings. Type II topoisomerases break and join 2 DNA strands simultaneously in an ATP-dependent manner.</text>
</comment>
<dbReference type="InterPro" id="IPR013757">
    <property type="entry name" value="Topo_IIA_A_a_sf"/>
</dbReference>
<comment type="subunit">
    <text evidence="8">Heterotetramer composed of ParC and ParE.</text>
</comment>
<dbReference type="InterPro" id="IPR013758">
    <property type="entry name" value="Topo_IIA_A/C_ab"/>
</dbReference>
<evidence type="ECO:0000256" key="2">
    <source>
        <dbReference type="ARBA" id="ARBA00008263"/>
    </source>
</evidence>
<dbReference type="FunFam" id="3.90.199.10:FF:000001">
    <property type="entry name" value="DNA gyrase subunit A"/>
    <property type="match status" value="1"/>
</dbReference>
<dbReference type="FunFam" id="1.10.268.10:FF:000001">
    <property type="entry name" value="DNA gyrase subunit A"/>
    <property type="match status" value="1"/>
</dbReference>
<accession>A0A0A7LIE3</accession>
<keyword evidence="3 9" id="KW-0547">Nucleotide-binding</keyword>
<dbReference type="FunFam" id="2.120.10.90:FF:000005">
    <property type="entry name" value="DNA topoisomerase 4 subunit A"/>
    <property type="match status" value="1"/>
</dbReference>
<dbReference type="Pfam" id="PF03989">
    <property type="entry name" value="DNA_gyraseA_C"/>
    <property type="match status" value="6"/>
</dbReference>
<keyword evidence="6 9" id="KW-0238">DNA-binding</keyword>
<keyword evidence="12" id="KW-1185">Reference proteome</keyword>
<dbReference type="InterPro" id="IPR005743">
    <property type="entry name" value="GyrA"/>
</dbReference>
<dbReference type="NCBIfam" id="TIGR01063">
    <property type="entry name" value="gyrA"/>
    <property type="match status" value="1"/>
</dbReference>
<protein>
    <recommendedName>
        <fullName evidence="9">DNA gyrase subunit A</fullName>
        <ecNumber evidence="9">5.6.2.2</ecNumber>
    </recommendedName>
</protein>
<dbReference type="SUPFAM" id="SSF101904">
    <property type="entry name" value="GyrA/ParC C-terminal domain-like"/>
    <property type="match status" value="1"/>
</dbReference>
<dbReference type="GO" id="GO:0006261">
    <property type="term" value="P:DNA-templated DNA replication"/>
    <property type="evidence" value="ECO:0007669"/>
    <property type="project" value="UniProtKB-UniRule"/>
</dbReference>
<dbReference type="KEGG" id="mear:Mpt1_c14190"/>
<comment type="catalytic activity">
    <reaction evidence="1 9">
        <text>ATP-dependent breakage, passage and rejoining of double-stranded DNA.</text>
        <dbReference type="EC" id="5.6.2.2"/>
    </reaction>
</comment>
<dbReference type="EC" id="5.6.2.2" evidence="9"/>
<gene>
    <name evidence="9 11" type="primary">gyrA</name>
    <name evidence="11" type="ORF">Mpt1_c14190</name>
</gene>
<comment type="similarity">
    <text evidence="2 9">Belongs to the type II topoisomerase GyrA/ParC subunit family.</text>
</comment>
<dbReference type="GO" id="GO:0006265">
    <property type="term" value="P:DNA topological change"/>
    <property type="evidence" value="ECO:0007669"/>
    <property type="project" value="UniProtKB-UniRule"/>
</dbReference>
<organism evidence="11 12">
    <name type="scientific">Candidatus Methanoplasma termitum</name>
    <dbReference type="NCBI Taxonomy" id="1577791"/>
    <lineage>
        <taxon>Archaea</taxon>
        <taxon>Methanobacteriati</taxon>
        <taxon>Thermoplasmatota</taxon>
        <taxon>Thermoplasmata</taxon>
        <taxon>Methanomassiliicoccales</taxon>
        <taxon>Methanomassiliicoccaceae</taxon>
        <taxon>Candidatus Methanoplasma</taxon>
    </lineage>
</organism>
<evidence type="ECO:0000313" key="11">
    <source>
        <dbReference type="EMBL" id="AIZ57276.1"/>
    </source>
</evidence>
<dbReference type="GO" id="GO:0005524">
    <property type="term" value="F:ATP binding"/>
    <property type="evidence" value="ECO:0007669"/>
    <property type="project" value="UniProtKB-UniRule"/>
</dbReference>
<dbReference type="GO" id="GO:0009330">
    <property type="term" value="C:DNA topoisomerase type II (double strand cut, ATP-hydrolyzing) complex"/>
    <property type="evidence" value="ECO:0007669"/>
    <property type="project" value="TreeGrafter"/>
</dbReference>
<dbReference type="Pfam" id="PF00521">
    <property type="entry name" value="DNA_topoisoIV"/>
    <property type="match status" value="1"/>
</dbReference>
<dbReference type="HAMAP" id="MF_01897">
    <property type="entry name" value="GyrA"/>
    <property type="match status" value="1"/>
</dbReference>
<dbReference type="Proteomes" id="UP000030787">
    <property type="component" value="Chromosome"/>
</dbReference>
<dbReference type="PANTHER" id="PTHR43493">
    <property type="entry name" value="DNA GYRASE/TOPOISOMERASE SUBUNIT A"/>
    <property type="match status" value="1"/>
</dbReference>
<feature type="short sequence motif" description="GyrA-box" evidence="9">
    <location>
        <begin position="531"/>
        <end position="537"/>
    </location>
</feature>
<feature type="domain" description="Topo IIA-type catalytic" evidence="10">
    <location>
        <begin position="40"/>
        <end position="504"/>
    </location>
</feature>
<keyword evidence="9" id="KW-0963">Cytoplasm</keyword>
<dbReference type="STRING" id="1577791.Mpt1_c14190"/>
<dbReference type="Gene3D" id="3.90.199.10">
    <property type="entry name" value="Topoisomerase II, domain 5"/>
    <property type="match status" value="1"/>
</dbReference>
<dbReference type="HOGENOM" id="CLU_002977_6_1_2"/>
<evidence type="ECO:0000259" key="10">
    <source>
        <dbReference type="PROSITE" id="PS52040"/>
    </source>
</evidence>
<dbReference type="GO" id="GO:0005694">
    <property type="term" value="C:chromosome"/>
    <property type="evidence" value="ECO:0007669"/>
    <property type="project" value="InterPro"/>
</dbReference>
<dbReference type="AlphaFoldDB" id="A0A0A7LIE3"/>
<dbReference type="InterPro" id="IPR013760">
    <property type="entry name" value="Topo_IIA-like_dom_sf"/>
</dbReference>
<dbReference type="Gene3D" id="3.30.1360.40">
    <property type="match status" value="1"/>
</dbReference>
<keyword evidence="5 9" id="KW-0799">Topoisomerase</keyword>
<dbReference type="GO" id="GO:0005737">
    <property type="term" value="C:cytoplasm"/>
    <property type="evidence" value="ECO:0007669"/>
    <property type="project" value="UniProtKB-SubCell"/>
</dbReference>
<dbReference type="FunFam" id="3.30.1360.40:FF:000002">
    <property type="entry name" value="DNA gyrase subunit A"/>
    <property type="match status" value="1"/>
</dbReference>
<dbReference type="GO" id="GO:0003918">
    <property type="term" value="F:DNA topoisomerase type II (double strand cut, ATP-hydrolyzing) activity"/>
    <property type="evidence" value="ECO:0007669"/>
    <property type="project" value="UniProtKB-UniRule"/>
</dbReference>
<feature type="active site" description="O-(5'-phospho-DNA)-tyrosine intermediate" evidence="9">
    <location>
        <position position="128"/>
    </location>
</feature>
<reference evidence="11 12" key="1">
    <citation type="journal article" date="2014" name="Appl. Environ. Microbiol.">
        <title>Comparative Genome Analysis of 'Candidatus Methanoplasma termitum' Indicates a New Mode of Energy Metabolism in the Seventh Order of Methanogens.</title>
        <authorList>
            <person name="Lang K."/>
            <person name="Schuldes J."/>
            <person name="Klingl A."/>
            <person name="Poehlein A."/>
            <person name="Daniel R."/>
            <person name="Brune A."/>
        </authorList>
    </citation>
    <scope>NUCLEOTIDE SEQUENCE [LARGE SCALE GENOMIC DNA]</scope>
    <source>
        <strain evidence="12">Mpt1</strain>
    </source>
</reference>
<dbReference type="PROSITE" id="PS52040">
    <property type="entry name" value="TOPO_IIA"/>
    <property type="match status" value="1"/>
</dbReference>
<sequence>MCDIMEEQQERKKIIPQSIEKEMKRSYIDYSMSVIVGRALPDIRDGLKPVHRKILYAMSELGLPYNRPHKKSARVVGEVLGKYHPHGDSAAYESMVRMAQTFSLRYPLVDGQGNFGSVDGDSPAAMRYTEARLSKISSDMLADIDKNTVDFVDNFDGSLKEPSVLPAKIPNLLVNGSDGIAVGMATKMPPHNLTEVCDAIIHAIDNPEADVFELMRFIKGPDFPTGGTVYGLNGIISAYATGRGKIKVRANTHFEEIGNGKSSIIIDELPYQVNKAALLEAIAEQVKDKVLEDITDLRDESDRDGMRVVIELHKDAIDNVVLENLFKKTQMQITYGIINLALVNNKPTVLTLKEMIDNYISFRTEIVVRRTQFDLEEAEKRYHILEGLMKALGMLDETIALIRASKDAAEANTGLQGLLKIDEEQAKEILALRLQKLTGLEIDSLREETNQKIMLMKDLRDILGDHSRVLSIIKDELKKMKDDYGDERKTIINENALDVDEEDLIPMEDVVITISADNYIKRIPLNTYRQQARGGVGLIGMQTKEEDYVSSMFVASSHDYLMFITNHGRLHWLKGYRVPEGSRQSKGKPIINMISDLEEGEMVVSTICVHEFPENEYLAFCTKNGLLKKTSLSAYKNVRARGIKAIKFDEGDELIETSITEENDQIIIATKNGQAVRFNESDVRSTGRDTMGVKGVTLNEGDAVISMAVVRPEDKLLTVTENGYGKISDVADYRQTNRGAKGVITIKTDERNGKVVSVRKVSAGDQLMVTSMSGKMIRMSVDEIRETGRNAKGVRIMDMRDGDKVTAVQPIISEGEGEGAEEKNETTAP</sequence>
<dbReference type="PANTHER" id="PTHR43493:SF5">
    <property type="entry name" value="DNA GYRASE SUBUNIT A, CHLOROPLASTIC_MITOCHONDRIAL"/>
    <property type="match status" value="1"/>
</dbReference>
<dbReference type="InterPro" id="IPR002205">
    <property type="entry name" value="Topo_IIA_dom_A"/>
</dbReference>
<evidence type="ECO:0000256" key="4">
    <source>
        <dbReference type="ARBA" id="ARBA00022840"/>
    </source>
</evidence>
<evidence type="ECO:0000256" key="8">
    <source>
        <dbReference type="ARBA" id="ARBA00063644"/>
    </source>
</evidence>
<dbReference type="SUPFAM" id="SSF56719">
    <property type="entry name" value="Type II DNA topoisomerase"/>
    <property type="match status" value="1"/>
</dbReference>
<keyword evidence="4 9" id="KW-0067">ATP-binding</keyword>
<dbReference type="InterPro" id="IPR006691">
    <property type="entry name" value="GyrA/parC_rep"/>
</dbReference>
<dbReference type="EMBL" id="CP010070">
    <property type="protein sequence ID" value="AIZ57276.1"/>
    <property type="molecule type" value="Genomic_DNA"/>
</dbReference>
<evidence type="ECO:0000256" key="3">
    <source>
        <dbReference type="ARBA" id="ARBA00022741"/>
    </source>
</evidence>
<evidence type="ECO:0000256" key="7">
    <source>
        <dbReference type="ARBA" id="ARBA00023235"/>
    </source>
</evidence>
<dbReference type="InterPro" id="IPR035516">
    <property type="entry name" value="Gyrase/topoIV_suA_C"/>
</dbReference>
<name>A0A0A7LIE3_9ARCH</name>
<evidence type="ECO:0000313" key="12">
    <source>
        <dbReference type="Proteomes" id="UP000030787"/>
    </source>
</evidence>
<comment type="subcellular location">
    <subcellularLocation>
        <location evidence="9">Cytoplasm</location>
    </subcellularLocation>
</comment>
<dbReference type="Gene3D" id="1.10.268.10">
    <property type="entry name" value="Topoisomerase, domain 3"/>
    <property type="match status" value="1"/>
</dbReference>
<evidence type="ECO:0000256" key="1">
    <source>
        <dbReference type="ARBA" id="ARBA00000185"/>
    </source>
</evidence>
<keyword evidence="7 9" id="KW-0413">Isomerase</keyword>
<evidence type="ECO:0000256" key="9">
    <source>
        <dbReference type="HAMAP-Rule" id="MF_01897"/>
    </source>
</evidence>
<dbReference type="NCBIfam" id="NF004043">
    <property type="entry name" value="PRK05560.1"/>
    <property type="match status" value="1"/>
</dbReference>
<comment type="subunit">
    <text evidence="9">Heterotetramer, composed of two GyrA and two GyrB chains. In the heterotetramer, GyrA contains the active site tyrosine that forms a transient covalent intermediate with DNA, while GyrB binds cofactors and catalyzes ATP hydrolysis.</text>
</comment>
<evidence type="ECO:0000256" key="5">
    <source>
        <dbReference type="ARBA" id="ARBA00023029"/>
    </source>
</evidence>
<dbReference type="Gene3D" id="2.120.10.90">
    <property type="entry name" value="DNA gyrase/topoisomerase IV, subunit A, C-terminal"/>
    <property type="match status" value="1"/>
</dbReference>
<dbReference type="InterPro" id="IPR050220">
    <property type="entry name" value="Type_II_DNA_Topoisomerases"/>
</dbReference>
<dbReference type="NCBIfam" id="NF004044">
    <property type="entry name" value="PRK05561.1"/>
    <property type="match status" value="1"/>
</dbReference>